<dbReference type="Proteomes" id="UP000598633">
    <property type="component" value="Unassembled WGS sequence"/>
</dbReference>
<accession>A0A8J6YC68</accession>
<sequence>MVNSKIGNERVRLAVLLVVLAVVAVVAVIRMLGGGGIGGGGSRSGELEYEARNLQRLQTDAIGRQDDRSVESDGNPFAFRPPPTPTPNLTPPPTPIPRPTMAPRPTPTPRIAIGADGEPKPPPPPFDREYIGHFGPGSIQVAAFRRKGEEPGSNEIDVAVAGTVLDGVFILREIGLESVVIGFVGYAPSEDTRVPLSEN</sequence>
<keyword evidence="2" id="KW-1133">Transmembrane helix</keyword>
<dbReference type="AlphaFoldDB" id="A0A8J6YC68"/>
<keyword evidence="2" id="KW-0812">Transmembrane</keyword>
<protein>
    <submittedName>
        <fullName evidence="3">Uncharacterized protein</fullName>
    </submittedName>
</protein>
<gene>
    <name evidence="3" type="ORF">IFJ97_07775</name>
</gene>
<feature type="transmembrane region" description="Helical" evidence="2">
    <location>
        <begin position="12"/>
        <end position="33"/>
    </location>
</feature>
<feature type="compositionally biased region" description="Pro residues" evidence="1">
    <location>
        <begin position="79"/>
        <end position="103"/>
    </location>
</feature>
<name>A0A8J6YC68_9BACT</name>
<reference evidence="3 4" key="1">
    <citation type="submission" date="2020-08" db="EMBL/GenBank/DDBJ databases">
        <title>Acidobacteriota in marine sediments use diverse sulfur dissimilation pathways.</title>
        <authorList>
            <person name="Wasmund K."/>
        </authorList>
    </citation>
    <scope>NUCLEOTIDE SEQUENCE [LARGE SCALE GENOMIC DNA]</scope>
    <source>
        <strain evidence="3">MAG AM3-A</strain>
    </source>
</reference>
<comment type="caution">
    <text evidence="3">The sequence shown here is derived from an EMBL/GenBank/DDBJ whole genome shotgun (WGS) entry which is preliminary data.</text>
</comment>
<dbReference type="EMBL" id="JACXWA010000122">
    <property type="protein sequence ID" value="MBD3871240.1"/>
    <property type="molecule type" value="Genomic_DNA"/>
</dbReference>
<organism evidence="3 4">
    <name type="scientific">Candidatus Sulfomarinibacter kjeldsenii</name>
    <dbReference type="NCBI Taxonomy" id="2885994"/>
    <lineage>
        <taxon>Bacteria</taxon>
        <taxon>Pseudomonadati</taxon>
        <taxon>Acidobacteriota</taxon>
        <taxon>Thermoanaerobaculia</taxon>
        <taxon>Thermoanaerobaculales</taxon>
        <taxon>Candidatus Sulfomarinibacteraceae</taxon>
        <taxon>Candidatus Sulfomarinibacter</taxon>
    </lineage>
</organism>
<proteinExistence type="predicted"/>
<evidence type="ECO:0000256" key="1">
    <source>
        <dbReference type="SAM" id="MobiDB-lite"/>
    </source>
</evidence>
<feature type="region of interest" description="Disordered" evidence="1">
    <location>
        <begin position="61"/>
        <end position="103"/>
    </location>
</feature>
<evidence type="ECO:0000313" key="4">
    <source>
        <dbReference type="Proteomes" id="UP000598633"/>
    </source>
</evidence>
<evidence type="ECO:0000256" key="2">
    <source>
        <dbReference type="SAM" id="Phobius"/>
    </source>
</evidence>
<evidence type="ECO:0000313" key="3">
    <source>
        <dbReference type="EMBL" id="MBD3871240.1"/>
    </source>
</evidence>
<keyword evidence="2" id="KW-0472">Membrane</keyword>